<dbReference type="EMBL" id="CP022163">
    <property type="protein sequence ID" value="ATB27382.1"/>
    <property type="molecule type" value="Genomic_DNA"/>
</dbReference>
<evidence type="ECO:0000313" key="1">
    <source>
        <dbReference type="EMBL" id="ATB27382.1"/>
    </source>
</evidence>
<dbReference type="AlphaFoldDB" id="A0A250I8A0"/>
<reference evidence="1 2" key="1">
    <citation type="submission" date="2017-06" db="EMBL/GenBank/DDBJ databases">
        <authorList>
            <person name="Kim H.J."/>
            <person name="Triplett B.A."/>
        </authorList>
    </citation>
    <scope>NUCLEOTIDE SEQUENCE [LARGE SCALE GENOMIC DNA]</scope>
    <source>
        <strain evidence="1 2">DSM 14713</strain>
    </source>
</reference>
<sequence>MTDGPGSVPPPPPVFQPEEKVCGNCKLWAAHSVDHRGWVGVCRLQPERGLFPPSAPLCNKFTPRGVAAKVVGETSRRERMVRTVAPVVRRREHSPDEVVDLEGLELNMTRAELMELIREAVGEGGDAPLANKWEGGTLRLVPGKADVQSRDIPLDTFFHKIVMVRDRLRVMEQKLNAHPKLSDAEKVEMQAQITRIYGSLTSFNLLFRDKEDQFVGSKSED</sequence>
<dbReference type="OrthoDB" id="1117601at2"/>
<proteinExistence type="predicted"/>
<accession>A0A250I8A0</accession>
<dbReference type="Proteomes" id="UP000217289">
    <property type="component" value="Chromosome"/>
</dbReference>
<organism evidence="1 2">
    <name type="scientific">Melittangium boletus DSM 14713</name>
    <dbReference type="NCBI Taxonomy" id="1294270"/>
    <lineage>
        <taxon>Bacteria</taxon>
        <taxon>Pseudomonadati</taxon>
        <taxon>Myxococcota</taxon>
        <taxon>Myxococcia</taxon>
        <taxon>Myxococcales</taxon>
        <taxon>Cystobacterineae</taxon>
        <taxon>Archangiaceae</taxon>
        <taxon>Melittangium</taxon>
    </lineage>
</organism>
<gene>
    <name evidence="1" type="ORF">MEBOL_000820</name>
</gene>
<keyword evidence="2" id="KW-1185">Reference proteome</keyword>
<dbReference type="RefSeq" id="WP_095976191.1">
    <property type="nucleotide sequence ID" value="NZ_CP022163.1"/>
</dbReference>
<protein>
    <submittedName>
        <fullName evidence="1">Uncharacterized protein</fullName>
    </submittedName>
</protein>
<name>A0A250I8A0_9BACT</name>
<evidence type="ECO:0000313" key="2">
    <source>
        <dbReference type="Proteomes" id="UP000217289"/>
    </source>
</evidence>
<dbReference type="KEGG" id="mbd:MEBOL_000820"/>